<accession>A0A9E2KK74</accession>
<dbReference type="Proteomes" id="UP000824178">
    <property type="component" value="Unassembled WGS sequence"/>
</dbReference>
<organism evidence="2 3">
    <name type="scientific">Candidatus Faecalibacterium intestinavium</name>
    <dbReference type="NCBI Taxonomy" id="2838580"/>
    <lineage>
        <taxon>Bacteria</taxon>
        <taxon>Bacillati</taxon>
        <taxon>Bacillota</taxon>
        <taxon>Clostridia</taxon>
        <taxon>Eubacteriales</taxon>
        <taxon>Oscillospiraceae</taxon>
        <taxon>Faecalibacterium</taxon>
    </lineage>
</organism>
<sequence length="104" mass="11057">MKLKNMEKRFRRDGPAGALGNCFKPTRPLSEAGGSGGLPPGSLFGRGGGFKMIAQGLSESQSLGTLAAYLSRPAVFFQLHLKARLDTKVPERGEGGDFDSPPYT</sequence>
<evidence type="ECO:0000313" key="3">
    <source>
        <dbReference type="Proteomes" id="UP000824178"/>
    </source>
</evidence>
<proteinExistence type="predicted"/>
<evidence type="ECO:0000256" key="1">
    <source>
        <dbReference type="SAM" id="MobiDB-lite"/>
    </source>
</evidence>
<feature type="region of interest" description="Disordered" evidence="1">
    <location>
        <begin position="1"/>
        <end position="41"/>
    </location>
</feature>
<name>A0A9E2KK74_9FIRM</name>
<protein>
    <submittedName>
        <fullName evidence="2">Uncharacterized protein</fullName>
    </submittedName>
</protein>
<reference evidence="2" key="2">
    <citation type="submission" date="2021-04" db="EMBL/GenBank/DDBJ databases">
        <authorList>
            <person name="Gilroy R."/>
        </authorList>
    </citation>
    <scope>NUCLEOTIDE SEQUENCE</scope>
    <source>
        <strain evidence="2">742</strain>
    </source>
</reference>
<reference evidence="2" key="1">
    <citation type="journal article" date="2021" name="PeerJ">
        <title>Extensive microbial diversity within the chicken gut microbiome revealed by metagenomics and culture.</title>
        <authorList>
            <person name="Gilroy R."/>
            <person name="Ravi A."/>
            <person name="Getino M."/>
            <person name="Pursley I."/>
            <person name="Horton D.L."/>
            <person name="Alikhan N.F."/>
            <person name="Baker D."/>
            <person name="Gharbi K."/>
            <person name="Hall N."/>
            <person name="Watson M."/>
            <person name="Adriaenssens E.M."/>
            <person name="Foster-Nyarko E."/>
            <person name="Jarju S."/>
            <person name="Secka A."/>
            <person name="Antonio M."/>
            <person name="Oren A."/>
            <person name="Chaudhuri R.R."/>
            <person name="La Ragione R."/>
            <person name="Hildebrand F."/>
            <person name="Pallen M.J."/>
        </authorList>
    </citation>
    <scope>NUCLEOTIDE SEQUENCE</scope>
    <source>
        <strain evidence="2">742</strain>
    </source>
</reference>
<feature type="non-terminal residue" evidence="2">
    <location>
        <position position="104"/>
    </location>
</feature>
<feature type="compositionally biased region" description="Basic and acidic residues" evidence="1">
    <location>
        <begin position="1"/>
        <end position="14"/>
    </location>
</feature>
<comment type="caution">
    <text evidence="2">The sequence shown here is derived from an EMBL/GenBank/DDBJ whole genome shotgun (WGS) entry which is preliminary data.</text>
</comment>
<evidence type="ECO:0000313" key="2">
    <source>
        <dbReference type="EMBL" id="MBU3819062.1"/>
    </source>
</evidence>
<dbReference type="AlphaFoldDB" id="A0A9E2KK74"/>
<gene>
    <name evidence="2" type="ORF">H9864_01560</name>
</gene>
<dbReference type="EMBL" id="JAHLFH010000028">
    <property type="protein sequence ID" value="MBU3819062.1"/>
    <property type="molecule type" value="Genomic_DNA"/>
</dbReference>